<evidence type="ECO:0000256" key="14">
    <source>
        <dbReference type="ARBA" id="ARBA00023985"/>
    </source>
</evidence>
<keyword evidence="11" id="KW-0443">Lipid metabolism</keyword>
<dbReference type="Pfam" id="PF00454">
    <property type="entry name" value="PI3_PI4_kinase"/>
    <property type="match status" value="1"/>
</dbReference>
<dbReference type="FunFam" id="1.10.1070.11:FF:000002">
    <property type="entry name" value="Phosphatidylinositol 3-kinase catalytic subunit type 3"/>
    <property type="match status" value="1"/>
</dbReference>
<evidence type="ECO:0000256" key="11">
    <source>
        <dbReference type="ARBA" id="ARBA00023098"/>
    </source>
</evidence>
<reference evidence="21 22" key="1">
    <citation type="journal article" date="2007" name="Science">
        <title>Sea anemone genome reveals ancestral eumetazoan gene repertoire and genomic organization.</title>
        <authorList>
            <person name="Putnam N.H."/>
            <person name="Srivastava M."/>
            <person name="Hellsten U."/>
            <person name="Dirks B."/>
            <person name="Chapman J."/>
            <person name="Salamov A."/>
            <person name="Terry A."/>
            <person name="Shapiro H."/>
            <person name="Lindquist E."/>
            <person name="Kapitonov V.V."/>
            <person name="Jurka J."/>
            <person name="Genikhovich G."/>
            <person name="Grigoriev I.V."/>
            <person name="Lucas S.M."/>
            <person name="Steele R.E."/>
            <person name="Finnerty J.R."/>
            <person name="Technau U."/>
            <person name="Martindale M.Q."/>
            <person name="Rokhsar D.S."/>
        </authorList>
    </citation>
    <scope>NUCLEOTIDE SEQUENCE [LARGE SCALE GENOMIC DNA]</scope>
    <source>
        <strain evidence="22">CH2 X CH6</strain>
    </source>
</reference>
<evidence type="ECO:0000256" key="1">
    <source>
        <dbReference type="ARBA" id="ARBA00001936"/>
    </source>
</evidence>
<keyword evidence="5" id="KW-0132">Cell division</keyword>
<dbReference type="GO" id="GO:0000425">
    <property type="term" value="P:pexophagy"/>
    <property type="evidence" value="ECO:0000318"/>
    <property type="project" value="GO_Central"/>
</dbReference>
<dbReference type="CDD" id="cd00896">
    <property type="entry name" value="PI3Kc_III"/>
    <property type="match status" value="1"/>
</dbReference>
<evidence type="ECO:0000256" key="2">
    <source>
        <dbReference type="ARBA" id="ARBA00004214"/>
    </source>
</evidence>
<comment type="subcellular location">
    <subcellularLocation>
        <location evidence="2">Midbody</location>
    </subcellularLocation>
</comment>
<keyword evidence="8 15" id="KW-0418">Kinase</keyword>
<feature type="domain" description="PIK helical" evidence="19">
    <location>
        <begin position="284"/>
        <end position="523"/>
    </location>
</feature>
<accession>A7RSD9</accession>
<evidence type="ECO:0000256" key="16">
    <source>
        <dbReference type="PROSITE-ProRule" id="PRU00880"/>
    </source>
</evidence>
<dbReference type="Gene3D" id="1.10.1070.11">
    <property type="entry name" value="Phosphatidylinositol 3-/4-kinase, catalytic domain"/>
    <property type="match status" value="1"/>
</dbReference>
<evidence type="ECO:0000256" key="8">
    <source>
        <dbReference type="ARBA" id="ARBA00022777"/>
    </source>
</evidence>
<dbReference type="GO" id="GO:0005737">
    <property type="term" value="C:cytoplasm"/>
    <property type="evidence" value="ECO:0000318"/>
    <property type="project" value="GO_Central"/>
</dbReference>
<evidence type="ECO:0000259" key="19">
    <source>
        <dbReference type="PROSITE" id="PS51545"/>
    </source>
</evidence>
<keyword evidence="12" id="KW-0464">Manganese</keyword>
<evidence type="ECO:0000256" key="3">
    <source>
        <dbReference type="ARBA" id="ARBA00012073"/>
    </source>
</evidence>
<evidence type="ECO:0000256" key="12">
    <source>
        <dbReference type="ARBA" id="ARBA00023211"/>
    </source>
</evidence>
<dbReference type="EMBL" id="DS469534">
    <property type="protein sequence ID" value="EDO45547.1"/>
    <property type="molecule type" value="Genomic_DNA"/>
</dbReference>
<protein>
    <recommendedName>
        <fullName evidence="4 15">Phosphatidylinositol 3-kinase catalytic subunit type 3</fullName>
        <ecNumber evidence="3 15">2.7.1.137</ecNumber>
    </recommendedName>
</protein>
<keyword evidence="7 15" id="KW-0547">Nucleotide-binding</keyword>
<evidence type="ECO:0000256" key="5">
    <source>
        <dbReference type="ARBA" id="ARBA00022618"/>
    </source>
</evidence>
<dbReference type="PROSITE" id="PS00916">
    <property type="entry name" value="PI3_4_KINASE_2"/>
    <property type="match status" value="1"/>
</dbReference>
<evidence type="ECO:0000313" key="22">
    <source>
        <dbReference type="Proteomes" id="UP000001593"/>
    </source>
</evidence>
<dbReference type="CDD" id="cd08397">
    <property type="entry name" value="C2_PI3K_class_III"/>
    <property type="match status" value="1"/>
</dbReference>
<dbReference type="InterPro" id="IPR035892">
    <property type="entry name" value="C2_domain_sf"/>
</dbReference>
<keyword evidence="22" id="KW-1185">Reference proteome</keyword>
<dbReference type="PROSITE" id="PS51545">
    <property type="entry name" value="PIK_HELICAL"/>
    <property type="match status" value="1"/>
</dbReference>
<dbReference type="PhylomeDB" id="A7RSD9"/>
<keyword evidence="10" id="KW-0072">Autophagy</keyword>
<dbReference type="InterPro" id="IPR001263">
    <property type="entry name" value="PI3K_accessory_dom"/>
</dbReference>
<dbReference type="GO" id="GO:0005768">
    <property type="term" value="C:endosome"/>
    <property type="evidence" value="ECO:0000318"/>
    <property type="project" value="GO_Central"/>
</dbReference>
<dbReference type="GO" id="GO:0036092">
    <property type="term" value="P:phosphatidylinositol-3-phosphate biosynthetic process"/>
    <property type="evidence" value="ECO:0000318"/>
    <property type="project" value="GO_Central"/>
</dbReference>
<organism evidence="21 22">
    <name type="scientific">Nematostella vectensis</name>
    <name type="common">Starlet sea anemone</name>
    <dbReference type="NCBI Taxonomy" id="45351"/>
    <lineage>
        <taxon>Eukaryota</taxon>
        <taxon>Metazoa</taxon>
        <taxon>Cnidaria</taxon>
        <taxon>Anthozoa</taxon>
        <taxon>Hexacorallia</taxon>
        <taxon>Actiniaria</taxon>
        <taxon>Edwardsiidae</taxon>
        <taxon>Nematostella</taxon>
    </lineage>
</organism>
<dbReference type="GO" id="GO:0030496">
    <property type="term" value="C:midbody"/>
    <property type="evidence" value="ECO:0007669"/>
    <property type="project" value="UniProtKB-SubCell"/>
</dbReference>
<keyword evidence="9 15" id="KW-0067">ATP-binding</keyword>
<dbReference type="PANTHER" id="PTHR10048">
    <property type="entry name" value="PHOSPHATIDYLINOSITOL KINASE"/>
    <property type="match status" value="1"/>
</dbReference>
<dbReference type="Gene3D" id="2.60.40.150">
    <property type="entry name" value="C2 domain"/>
    <property type="match status" value="1"/>
</dbReference>
<evidence type="ECO:0000313" key="21">
    <source>
        <dbReference type="EMBL" id="EDO45547.1"/>
    </source>
</evidence>
<dbReference type="Pfam" id="PF00613">
    <property type="entry name" value="PI3Ka"/>
    <property type="match status" value="1"/>
</dbReference>
<evidence type="ECO:0000256" key="10">
    <source>
        <dbReference type="ARBA" id="ARBA00023006"/>
    </source>
</evidence>
<gene>
    <name evidence="21" type="ORF">NEMVEDRAFT_v1g91901</name>
</gene>
<evidence type="ECO:0000256" key="15">
    <source>
        <dbReference type="PIRNR" id="PIRNR000587"/>
    </source>
</evidence>
<dbReference type="GO" id="GO:0000045">
    <property type="term" value="P:autophagosome assembly"/>
    <property type="evidence" value="ECO:0000318"/>
    <property type="project" value="GO_Central"/>
</dbReference>
<evidence type="ECO:0000259" key="20">
    <source>
        <dbReference type="PROSITE" id="PS51547"/>
    </source>
</evidence>
<dbReference type="InterPro" id="IPR036940">
    <property type="entry name" value="PI3/4_kinase_cat_sf"/>
</dbReference>
<dbReference type="GO" id="GO:0016303">
    <property type="term" value="F:1-phosphatidylinositol-3-kinase activity"/>
    <property type="evidence" value="ECO:0000318"/>
    <property type="project" value="GO_Central"/>
</dbReference>
<dbReference type="InterPro" id="IPR016024">
    <property type="entry name" value="ARM-type_fold"/>
</dbReference>
<keyword evidence="13" id="KW-0131">Cell cycle</keyword>
<dbReference type="InterPro" id="IPR000403">
    <property type="entry name" value="PI3/4_kinase_cat_dom"/>
</dbReference>
<dbReference type="HOGENOM" id="CLU_004869_0_0_1"/>
<dbReference type="InterPro" id="IPR018936">
    <property type="entry name" value="PI3/4_kinase_CS"/>
</dbReference>
<dbReference type="GO" id="GO:0051301">
    <property type="term" value="P:cell division"/>
    <property type="evidence" value="ECO:0007669"/>
    <property type="project" value="UniProtKB-KW"/>
</dbReference>
<dbReference type="FunFam" id="2.60.40.150:FF:000043">
    <property type="entry name" value="Phosphatidylinositol 3-kinase catalytic subunit type 3"/>
    <property type="match status" value="1"/>
</dbReference>
<dbReference type="PANTHER" id="PTHR10048:SF7">
    <property type="entry name" value="PHOSPHATIDYLINOSITOL 3-KINASE CATALYTIC SUBUNIT TYPE 3"/>
    <property type="match status" value="1"/>
</dbReference>
<evidence type="ECO:0000256" key="6">
    <source>
        <dbReference type="ARBA" id="ARBA00022679"/>
    </source>
</evidence>
<dbReference type="Gene3D" id="3.30.1010.10">
    <property type="entry name" value="Phosphatidylinositol 3-kinase Catalytic Subunit, Chain A, domain 4"/>
    <property type="match status" value="1"/>
</dbReference>
<dbReference type="PROSITE" id="PS50290">
    <property type="entry name" value="PI3_4_KINASE_3"/>
    <property type="match status" value="1"/>
</dbReference>
<dbReference type="GO" id="GO:0034272">
    <property type="term" value="C:phosphatidylinositol 3-kinase complex, class III, type II"/>
    <property type="evidence" value="ECO:0000318"/>
    <property type="project" value="GO_Central"/>
</dbReference>
<feature type="domain" description="C2 PI3K-type" evidence="20">
    <location>
        <begin position="38"/>
        <end position="186"/>
    </location>
</feature>
<evidence type="ECO:0000256" key="9">
    <source>
        <dbReference type="ARBA" id="ARBA00022840"/>
    </source>
</evidence>
<feature type="domain" description="PI3K/PI4K catalytic" evidence="18">
    <location>
        <begin position="596"/>
        <end position="862"/>
    </location>
</feature>
<dbReference type="eggNOG" id="KOG0906">
    <property type="taxonomic scope" value="Eukaryota"/>
</dbReference>
<dbReference type="Gene3D" id="1.25.40.70">
    <property type="entry name" value="Phosphatidylinositol 3-kinase, accessory domain (PIK)"/>
    <property type="match status" value="1"/>
</dbReference>
<dbReference type="GO" id="GO:0034271">
    <property type="term" value="C:phosphatidylinositol 3-kinase complex, class III, type I"/>
    <property type="evidence" value="ECO:0000318"/>
    <property type="project" value="GO_Central"/>
</dbReference>
<evidence type="ECO:0000256" key="4">
    <source>
        <dbReference type="ARBA" id="ARBA00019787"/>
    </source>
</evidence>
<dbReference type="GO" id="GO:0016020">
    <property type="term" value="C:membrane"/>
    <property type="evidence" value="ECO:0000318"/>
    <property type="project" value="GO_Central"/>
</dbReference>
<evidence type="ECO:0000256" key="17">
    <source>
        <dbReference type="SAM" id="MobiDB-lite"/>
    </source>
</evidence>
<dbReference type="FunFam" id="1.25.40.70:FF:000003">
    <property type="entry name" value="Phosphatidylinositol 3-kinase catalytic subunit type 3"/>
    <property type="match status" value="1"/>
</dbReference>
<dbReference type="PIRSF" id="PIRSF000587">
    <property type="entry name" value="PI3K_Vps34"/>
    <property type="match status" value="1"/>
</dbReference>
<dbReference type="GO" id="GO:0048015">
    <property type="term" value="P:phosphatidylinositol-mediated signaling"/>
    <property type="evidence" value="ECO:0000318"/>
    <property type="project" value="GO_Central"/>
</dbReference>
<evidence type="ECO:0000256" key="7">
    <source>
        <dbReference type="ARBA" id="ARBA00022741"/>
    </source>
</evidence>
<dbReference type="InterPro" id="IPR015433">
    <property type="entry name" value="PI3/4_kinase"/>
</dbReference>
<dbReference type="SUPFAM" id="SSF48371">
    <property type="entry name" value="ARM repeat"/>
    <property type="match status" value="1"/>
</dbReference>
<sequence>MNSTTAQDKFHYVYSSDVDDNLEIKICTLEGKRDRQGHKELLDDPLLRYSGLYQSECSDLYVTCTIYADDRPLSLPTGTSYRPFSTRWNWNEWLKLPIKYPDLPRNAQLAFTIWDVYGPRKSTPVGGTTVSLFGKYGTLRHGMHDLKVWPGVEADGKMPTSTPGKTTATEDQMNRLAKLSKKHHKGQMLKVDWLDRLTFREIEMINEKEKRNSNFMYLMVKFPRVHYDGQDYNIVYFEKDADEVDYVCTNPEIVKLPEPEILLDNLVEIKHHKLVRSIRSGTVSRDLKPNANTRDHLNQIVSYPPTKVLTSEEKDLVWQFRFYLTNQKKALTKFMKCVDWNEPQEAKQAIELLSRWTPMDVEDALELLSSGFSNKSVRQYAVSRLKEANDEDLLLYLLQLVQALRYEPVQEEEKSTEDLQEPPQEEPTYSRDPLSQGNIYVADEAGDNEPSPVIKTITEQELDEVKSSSLKTADLASFLITRACKSDTVANYFYWYLLVECKEDKDSKVANMYRNIMRKFSKALMKGSWECKVRRNMLGKQQQFIDHIVRLMKEVSQFSGNRSRKIHRLRELLDTPELTRFGPLPLPLDPDVRIMEVVKAWLFKSHLMPAKLTFRDINEQEYVVIFKNGDDLRQDQLILQMIRLMDKLLMKENLDLKLTPYKVLATSASHGLVQFIESNAVAEVLDKDGSIQNYFRKHAPCETGPNGISPEVMDTYVKSCAGYCVITYLLGVGDRHLDNLLLTKSGNLFHIDFGYILGRDPKPLPPPMKLSKEMVEGMGGANGECYQAFRKQCYTAFLHLRRHANLILNLFGLMVDASVPDIALEPDKTVKKVQDKFRLDLSDEEAVQYLQSLIDESVSAMFAVVVEQIHKFAQVSIRPWLLP</sequence>
<dbReference type="OMA" id="LHKFAQY"/>
<dbReference type="Pfam" id="PF00792">
    <property type="entry name" value="PI3K_C2"/>
    <property type="match status" value="1"/>
</dbReference>
<comment type="catalytic activity">
    <reaction evidence="14">
        <text>a 1,2-diacyl-sn-glycero-3-phospho-(1D-myo-inositol) + ATP = a 1,2-diacyl-sn-glycero-3-phospho-(1D-myo-inositol-3-phosphate) + ADP + H(+)</text>
        <dbReference type="Rhea" id="RHEA:12709"/>
        <dbReference type="ChEBI" id="CHEBI:15378"/>
        <dbReference type="ChEBI" id="CHEBI:30616"/>
        <dbReference type="ChEBI" id="CHEBI:57880"/>
        <dbReference type="ChEBI" id="CHEBI:58088"/>
        <dbReference type="ChEBI" id="CHEBI:456216"/>
        <dbReference type="EC" id="2.7.1.137"/>
    </reaction>
    <physiologicalReaction direction="left-to-right" evidence="14">
        <dbReference type="Rhea" id="RHEA:12710"/>
    </physiologicalReaction>
</comment>
<dbReference type="GO" id="GO:0006897">
    <property type="term" value="P:endocytosis"/>
    <property type="evidence" value="ECO:0000318"/>
    <property type="project" value="GO_Central"/>
</dbReference>
<name>A7RSD9_NEMVE</name>
<dbReference type="SMART" id="SM00145">
    <property type="entry name" value="PI3Ka"/>
    <property type="match status" value="1"/>
</dbReference>
<dbReference type="PROSITE" id="PS51547">
    <property type="entry name" value="C2_PI3K"/>
    <property type="match status" value="1"/>
</dbReference>
<keyword evidence="6 15" id="KW-0808">Transferase</keyword>
<evidence type="ECO:0000259" key="18">
    <source>
        <dbReference type="PROSITE" id="PS50290"/>
    </source>
</evidence>
<dbReference type="CDD" id="cd00870">
    <property type="entry name" value="PI3Ka_III"/>
    <property type="match status" value="1"/>
</dbReference>
<dbReference type="InterPro" id="IPR011009">
    <property type="entry name" value="Kinase-like_dom_sf"/>
</dbReference>
<dbReference type="SMART" id="SM00146">
    <property type="entry name" value="PI3Kc"/>
    <property type="match status" value="1"/>
</dbReference>
<dbReference type="PROSITE" id="PS00915">
    <property type="entry name" value="PI3_4_KINASE_1"/>
    <property type="match status" value="1"/>
</dbReference>
<dbReference type="InterPro" id="IPR002420">
    <property type="entry name" value="PI3K-type_C2_dom"/>
</dbReference>
<dbReference type="InterPro" id="IPR008290">
    <property type="entry name" value="PI3K_Vps34"/>
</dbReference>
<dbReference type="GO" id="GO:0000407">
    <property type="term" value="C:phagophore assembly site"/>
    <property type="evidence" value="ECO:0000318"/>
    <property type="project" value="GO_Central"/>
</dbReference>
<dbReference type="AlphaFoldDB" id="A7RSD9"/>
<dbReference type="SUPFAM" id="SSF56112">
    <property type="entry name" value="Protein kinase-like (PK-like)"/>
    <property type="match status" value="1"/>
</dbReference>
<dbReference type="EC" id="2.7.1.137" evidence="3 15"/>
<dbReference type="InterPro" id="IPR057756">
    <property type="entry name" value="PI3-kinase_type3/VPS34_cat"/>
</dbReference>
<dbReference type="GO" id="GO:0005524">
    <property type="term" value="F:ATP binding"/>
    <property type="evidence" value="ECO:0007669"/>
    <property type="project" value="UniProtKB-UniRule"/>
</dbReference>
<dbReference type="InterPro" id="IPR042236">
    <property type="entry name" value="PI3K_accessory_sf"/>
</dbReference>
<dbReference type="FunFam" id="3.30.1010.10:FF:000002">
    <property type="entry name" value="Phosphatidylinositol 3-kinase catalytic subunit type 3"/>
    <property type="match status" value="1"/>
</dbReference>
<comment type="cofactor">
    <cofactor evidence="1">
        <name>Mn(2+)</name>
        <dbReference type="ChEBI" id="CHEBI:29035"/>
    </cofactor>
</comment>
<dbReference type="SMART" id="SM00142">
    <property type="entry name" value="PI3K_C2"/>
    <property type="match status" value="1"/>
</dbReference>
<feature type="region of interest" description="Disordered" evidence="17">
    <location>
        <begin position="411"/>
        <end position="434"/>
    </location>
</feature>
<dbReference type="STRING" id="45351.A7RSD9"/>
<dbReference type="SUPFAM" id="SSF49562">
    <property type="entry name" value="C2 domain (Calcium/lipid-binding domain, CaLB)"/>
    <property type="match status" value="1"/>
</dbReference>
<dbReference type="Proteomes" id="UP000001593">
    <property type="component" value="Unassembled WGS sequence"/>
</dbReference>
<proteinExistence type="inferred from homology"/>
<dbReference type="GO" id="GO:0005777">
    <property type="term" value="C:peroxisome"/>
    <property type="evidence" value="ECO:0000318"/>
    <property type="project" value="GO_Central"/>
</dbReference>
<evidence type="ECO:0000256" key="13">
    <source>
        <dbReference type="ARBA" id="ARBA00023306"/>
    </source>
</evidence>
<dbReference type="InParanoid" id="A7RSD9"/>
<comment type="similarity">
    <text evidence="15 16">Belongs to the PI3/PI4-kinase family.</text>
</comment>
<dbReference type="FunCoup" id="A7RSD9">
    <property type="interactions" value="607"/>
</dbReference>